<feature type="repeat" description="ANK" evidence="3">
    <location>
        <begin position="367"/>
        <end position="399"/>
    </location>
</feature>
<feature type="repeat" description="ANK" evidence="3">
    <location>
        <begin position="265"/>
        <end position="297"/>
    </location>
</feature>
<dbReference type="InterPro" id="IPR036770">
    <property type="entry name" value="Ankyrin_rpt-contain_sf"/>
</dbReference>
<dbReference type="Gene3D" id="1.25.40.20">
    <property type="entry name" value="Ankyrin repeat-containing domain"/>
    <property type="match status" value="4"/>
</dbReference>
<sequence>MSLQTTSSDEEGEQFFARGEKNEYRKSSAISSRAWRTKSFENGADFGSKISSSTNTINPLWCPNPREVNNSDTMDNGVPTNLSHSAKFTLTDTDTDSPLHSAVQHGHLDLIRLLIEQGVDVDTRATFREQTPVHIAAKLGEFNCLKLLASYGGSLTSLDGTEKGFAPIHLAILTGNDAIALWLLENGVSVNTESMAGISPLFCAIRCRNTQLVKVLIEKGADVNAKIVNMDGITPLHSAVLVKDVDIFKILLENGADFTAFCNFRNQTVIHSAAAAGNLEMFLTMVRYNADMSVQTNNEKGDRPIHLAATMVGGLRCLKVLLIGNTVKSGGNKYGDFPIHFAAAYGHLDVVDWLIDRGSAVDIRNNMGSTPLINASWGGHCNVARMLLDRGADVNATVEKADNRSVIHSASFSGNAQLVELLLERGATVNARTSTNNRTPLHWAAQEGHLETVRLLIKHGAEAKAQDIHGLTAESVAFSKGRAEVVSFFSSLNQ</sequence>
<name>A0A2J7Q3H4_9NEOP</name>
<evidence type="ECO:0000256" key="4">
    <source>
        <dbReference type="SAM" id="MobiDB-lite"/>
    </source>
</evidence>
<dbReference type="AlphaFoldDB" id="A0A2J7Q3H4"/>
<dbReference type="SUPFAM" id="SSF48403">
    <property type="entry name" value="Ankyrin repeat"/>
    <property type="match status" value="2"/>
</dbReference>
<feature type="region of interest" description="Disordered" evidence="4">
    <location>
        <begin position="57"/>
        <end position="77"/>
    </location>
</feature>
<dbReference type="Pfam" id="PF12796">
    <property type="entry name" value="Ank_2"/>
    <property type="match status" value="3"/>
</dbReference>
<dbReference type="PANTHER" id="PTHR24123">
    <property type="entry name" value="ANKYRIN REPEAT-CONTAINING"/>
    <property type="match status" value="1"/>
</dbReference>
<proteinExistence type="predicted"/>
<dbReference type="PANTHER" id="PTHR24123:SF33">
    <property type="entry name" value="PROTEIN HOS4"/>
    <property type="match status" value="1"/>
</dbReference>
<feature type="repeat" description="ANK" evidence="3">
    <location>
        <begin position="334"/>
        <end position="366"/>
    </location>
</feature>
<feature type="repeat" description="ANK" evidence="3">
    <location>
        <begin position="231"/>
        <end position="263"/>
    </location>
</feature>
<dbReference type="InterPro" id="IPR002110">
    <property type="entry name" value="Ankyrin_rpt"/>
</dbReference>
<evidence type="ECO:0000256" key="3">
    <source>
        <dbReference type="PROSITE-ProRule" id="PRU00023"/>
    </source>
</evidence>
<feature type="repeat" description="ANK" evidence="3">
    <location>
        <begin position="402"/>
        <end position="434"/>
    </location>
</feature>
<accession>A0A2J7Q3H4</accession>
<comment type="caution">
    <text evidence="5">The sequence shown here is derived from an EMBL/GenBank/DDBJ whole genome shotgun (WGS) entry which is preliminary data.</text>
</comment>
<dbReference type="EMBL" id="NEVH01019067">
    <property type="protein sequence ID" value="PNF23135.1"/>
    <property type="molecule type" value="Genomic_DNA"/>
</dbReference>
<dbReference type="STRING" id="105785.A0A2J7Q3H4"/>
<reference evidence="5 6" key="1">
    <citation type="submission" date="2017-12" db="EMBL/GenBank/DDBJ databases">
        <title>Hemimetabolous genomes reveal molecular basis of termite eusociality.</title>
        <authorList>
            <person name="Harrison M.C."/>
            <person name="Jongepier E."/>
            <person name="Robertson H.M."/>
            <person name="Arning N."/>
            <person name="Bitard-Feildel T."/>
            <person name="Chao H."/>
            <person name="Childers C.P."/>
            <person name="Dinh H."/>
            <person name="Doddapaneni H."/>
            <person name="Dugan S."/>
            <person name="Gowin J."/>
            <person name="Greiner C."/>
            <person name="Han Y."/>
            <person name="Hu H."/>
            <person name="Hughes D.S.T."/>
            <person name="Huylmans A.-K."/>
            <person name="Kemena C."/>
            <person name="Kremer L.P.M."/>
            <person name="Lee S.L."/>
            <person name="Lopez-Ezquerra A."/>
            <person name="Mallet L."/>
            <person name="Monroy-Kuhn J.M."/>
            <person name="Moser A."/>
            <person name="Murali S.C."/>
            <person name="Muzny D.M."/>
            <person name="Otani S."/>
            <person name="Piulachs M.-D."/>
            <person name="Poelchau M."/>
            <person name="Qu J."/>
            <person name="Schaub F."/>
            <person name="Wada-Katsumata A."/>
            <person name="Worley K.C."/>
            <person name="Xie Q."/>
            <person name="Ylla G."/>
            <person name="Poulsen M."/>
            <person name="Gibbs R.A."/>
            <person name="Schal C."/>
            <person name="Richards S."/>
            <person name="Belles X."/>
            <person name="Korb J."/>
            <person name="Bornberg-Bauer E."/>
        </authorList>
    </citation>
    <scope>NUCLEOTIDE SEQUENCE [LARGE SCALE GENOMIC DNA]</scope>
    <source>
        <tissue evidence="5">Whole body</tissue>
    </source>
</reference>
<dbReference type="PRINTS" id="PR01415">
    <property type="entry name" value="ANKYRIN"/>
</dbReference>
<feature type="repeat" description="ANK" evidence="3">
    <location>
        <begin position="163"/>
        <end position="195"/>
    </location>
</feature>
<keyword evidence="6" id="KW-1185">Reference proteome</keyword>
<feature type="region of interest" description="Disordered" evidence="4">
    <location>
        <begin position="1"/>
        <end position="23"/>
    </location>
</feature>
<evidence type="ECO:0000313" key="5">
    <source>
        <dbReference type="EMBL" id="PNF23135.1"/>
    </source>
</evidence>
<dbReference type="SMART" id="SM00248">
    <property type="entry name" value="ANK"/>
    <property type="match status" value="11"/>
</dbReference>
<gene>
    <name evidence="5" type="ORF">B7P43_G06701</name>
</gene>
<dbReference type="OrthoDB" id="194358at2759"/>
<feature type="repeat" description="ANK" evidence="3">
    <location>
        <begin position="128"/>
        <end position="160"/>
    </location>
</feature>
<evidence type="ECO:0000256" key="1">
    <source>
        <dbReference type="ARBA" id="ARBA00022737"/>
    </source>
</evidence>
<dbReference type="Pfam" id="PF13637">
    <property type="entry name" value="Ank_4"/>
    <property type="match status" value="1"/>
</dbReference>
<dbReference type="InterPro" id="IPR051165">
    <property type="entry name" value="Multifunctional_ANK_Repeat"/>
</dbReference>
<dbReference type="Proteomes" id="UP000235965">
    <property type="component" value="Unassembled WGS sequence"/>
</dbReference>
<dbReference type="PROSITE" id="PS50088">
    <property type="entry name" value="ANK_REPEAT"/>
    <property type="match status" value="10"/>
</dbReference>
<feature type="repeat" description="ANK" evidence="3">
    <location>
        <begin position="94"/>
        <end position="126"/>
    </location>
</feature>
<keyword evidence="1" id="KW-0677">Repeat</keyword>
<dbReference type="PROSITE" id="PS50297">
    <property type="entry name" value="ANK_REP_REGION"/>
    <property type="match status" value="9"/>
</dbReference>
<feature type="compositionally biased region" description="Polar residues" evidence="4">
    <location>
        <begin position="67"/>
        <end position="77"/>
    </location>
</feature>
<dbReference type="InParanoid" id="A0A2J7Q3H4"/>
<protein>
    <submittedName>
        <fullName evidence="5">Uncharacterized protein</fullName>
    </submittedName>
</protein>
<feature type="repeat" description="ANK" evidence="3">
    <location>
        <begin position="436"/>
        <end position="468"/>
    </location>
</feature>
<feature type="repeat" description="ANK" evidence="3">
    <location>
        <begin position="196"/>
        <end position="228"/>
    </location>
</feature>
<organism evidence="5 6">
    <name type="scientific">Cryptotermes secundus</name>
    <dbReference type="NCBI Taxonomy" id="105785"/>
    <lineage>
        <taxon>Eukaryota</taxon>
        <taxon>Metazoa</taxon>
        <taxon>Ecdysozoa</taxon>
        <taxon>Arthropoda</taxon>
        <taxon>Hexapoda</taxon>
        <taxon>Insecta</taxon>
        <taxon>Pterygota</taxon>
        <taxon>Neoptera</taxon>
        <taxon>Polyneoptera</taxon>
        <taxon>Dictyoptera</taxon>
        <taxon>Blattodea</taxon>
        <taxon>Blattoidea</taxon>
        <taxon>Termitoidae</taxon>
        <taxon>Kalotermitidae</taxon>
        <taxon>Cryptotermitinae</taxon>
        <taxon>Cryptotermes</taxon>
    </lineage>
</organism>
<evidence type="ECO:0000256" key="2">
    <source>
        <dbReference type="ARBA" id="ARBA00023043"/>
    </source>
</evidence>
<evidence type="ECO:0000313" key="6">
    <source>
        <dbReference type="Proteomes" id="UP000235965"/>
    </source>
</evidence>
<keyword evidence="2 3" id="KW-0040">ANK repeat</keyword>